<comment type="caution">
    <text evidence="3">The sequence shown here is derived from an EMBL/GenBank/DDBJ whole genome shotgun (WGS) entry which is preliminary data.</text>
</comment>
<sequence>MKTLTLAIAATALSATAALASGDIASVDRNGDRFASFAELTSTYPGLTASDFRTIDANKDRRVSAVELQAPEAQSIVNRHKVGANGLLDVAAVDTNGDNFVSFFELAGAYPGLSATDWNEIDGSEDGRLNASELYAGETQVILDRRVADRTFVALNAVDTDGSNFASLVELQSAYPGLSSLDFDEIDTNNDNRVSFDELYDIDSRTILGRSVN</sequence>
<dbReference type="PROSITE" id="PS00018">
    <property type="entry name" value="EF_HAND_1"/>
    <property type="match status" value="2"/>
</dbReference>
<evidence type="ECO:0000313" key="3">
    <source>
        <dbReference type="EMBL" id="MXQ06956.1"/>
    </source>
</evidence>
<feature type="domain" description="EF-hand" evidence="2">
    <location>
        <begin position="182"/>
        <end position="199"/>
    </location>
</feature>
<feature type="chain" id="PRO_5028848580" description="EF-hand domain-containing protein" evidence="1">
    <location>
        <begin position="21"/>
        <end position="213"/>
    </location>
</feature>
<gene>
    <name evidence="3" type="ORF">GQ651_03760</name>
</gene>
<reference evidence="3 4" key="1">
    <citation type="submission" date="2019-12" db="EMBL/GenBank/DDBJ databases">
        <authorList>
            <person name="Lee S.D."/>
        </authorList>
    </citation>
    <scope>NUCLEOTIDE SEQUENCE [LARGE SCALE GENOMIC DNA]</scope>
    <source>
        <strain evidence="3 4">GH1-50</strain>
    </source>
</reference>
<dbReference type="InterPro" id="IPR002048">
    <property type="entry name" value="EF_hand_dom"/>
</dbReference>
<evidence type="ECO:0000256" key="1">
    <source>
        <dbReference type="SAM" id="SignalP"/>
    </source>
</evidence>
<organism evidence="3 4">
    <name type="scientific">Kangsaoukella pontilimi</name>
    <dbReference type="NCBI Taxonomy" id="2691042"/>
    <lineage>
        <taxon>Bacteria</taxon>
        <taxon>Pseudomonadati</taxon>
        <taxon>Pseudomonadota</taxon>
        <taxon>Alphaproteobacteria</taxon>
        <taxon>Rhodobacterales</taxon>
        <taxon>Paracoccaceae</taxon>
        <taxon>Kangsaoukella</taxon>
    </lineage>
</organism>
<feature type="signal peptide" evidence="1">
    <location>
        <begin position="1"/>
        <end position="20"/>
    </location>
</feature>
<keyword evidence="4" id="KW-1185">Reference proteome</keyword>
<name>A0A7C9MED9_9RHOB</name>
<dbReference type="EMBL" id="WUPT01000001">
    <property type="protein sequence ID" value="MXQ06956.1"/>
    <property type="molecule type" value="Genomic_DNA"/>
</dbReference>
<keyword evidence="1" id="KW-0732">Signal</keyword>
<feature type="domain" description="EF-hand" evidence="2">
    <location>
        <begin position="92"/>
        <end position="106"/>
    </location>
</feature>
<evidence type="ECO:0000259" key="2">
    <source>
        <dbReference type="Pfam" id="PF13202"/>
    </source>
</evidence>
<dbReference type="SUPFAM" id="SSF47473">
    <property type="entry name" value="EF-hand"/>
    <property type="match status" value="1"/>
</dbReference>
<dbReference type="GO" id="GO:0005509">
    <property type="term" value="F:calcium ion binding"/>
    <property type="evidence" value="ECO:0007669"/>
    <property type="project" value="InterPro"/>
</dbReference>
<reference evidence="3 4" key="2">
    <citation type="submission" date="2020-03" db="EMBL/GenBank/DDBJ databases">
        <title>Kangsaoukella pontilimi gen. nov., sp. nov., a new member of the family Rhodobacteraceae isolated from a tidal mudflat.</title>
        <authorList>
            <person name="Kim I.S."/>
        </authorList>
    </citation>
    <scope>NUCLEOTIDE SEQUENCE [LARGE SCALE GENOMIC DNA]</scope>
    <source>
        <strain evidence="3 4">GH1-50</strain>
    </source>
</reference>
<evidence type="ECO:0000313" key="4">
    <source>
        <dbReference type="Proteomes" id="UP000480350"/>
    </source>
</evidence>
<proteinExistence type="predicted"/>
<dbReference type="InterPro" id="IPR018247">
    <property type="entry name" value="EF_Hand_1_Ca_BS"/>
</dbReference>
<dbReference type="RefSeq" id="WP_160762866.1">
    <property type="nucleotide sequence ID" value="NZ_WUPT01000001.1"/>
</dbReference>
<protein>
    <recommendedName>
        <fullName evidence="2">EF-hand domain-containing protein</fullName>
    </recommendedName>
</protein>
<dbReference type="Gene3D" id="1.10.238.10">
    <property type="entry name" value="EF-hand"/>
    <property type="match status" value="2"/>
</dbReference>
<dbReference type="Pfam" id="PF13202">
    <property type="entry name" value="EF-hand_5"/>
    <property type="match status" value="2"/>
</dbReference>
<accession>A0A7C9MED9</accession>
<dbReference type="InterPro" id="IPR011992">
    <property type="entry name" value="EF-hand-dom_pair"/>
</dbReference>
<dbReference type="Proteomes" id="UP000480350">
    <property type="component" value="Unassembled WGS sequence"/>
</dbReference>
<dbReference type="AlphaFoldDB" id="A0A7C9MED9"/>